<accession>A0A6P5GL12</accession>
<evidence type="ECO:0000313" key="1">
    <source>
        <dbReference type="Proteomes" id="UP000515123"/>
    </source>
</evidence>
<proteinExistence type="predicted"/>
<reference evidence="1" key="1">
    <citation type="journal article" date="2015" name="Nat. Genet.">
        <title>The pineapple genome and the evolution of CAM photosynthesis.</title>
        <authorList>
            <person name="Ming R."/>
            <person name="VanBuren R."/>
            <person name="Wai C.M."/>
            <person name="Tang H."/>
            <person name="Schatz M.C."/>
            <person name="Bowers J.E."/>
            <person name="Lyons E."/>
            <person name="Wang M.L."/>
            <person name="Chen J."/>
            <person name="Biggers E."/>
            <person name="Zhang J."/>
            <person name="Huang L."/>
            <person name="Zhang L."/>
            <person name="Miao W."/>
            <person name="Zhang J."/>
            <person name="Ye Z."/>
            <person name="Miao C."/>
            <person name="Lin Z."/>
            <person name="Wang H."/>
            <person name="Zhou H."/>
            <person name="Yim W.C."/>
            <person name="Priest H.D."/>
            <person name="Zheng C."/>
            <person name="Woodhouse M."/>
            <person name="Edger P.P."/>
            <person name="Guyot R."/>
            <person name="Guo H.B."/>
            <person name="Guo H."/>
            <person name="Zheng G."/>
            <person name="Singh R."/>
            <person name="Sharma A."/>
            <person name="Min X."/>
            <person name="Zheng Y."/>
            <person name="Lee H."/>
            <person name="Gurtowski J."/>
            <person name="Sedlazeck F.J."/>
            <person name="Harkess A."/>
            <person name="McKain M.R."/>
            <person name="Liao Z."/>
            <person name="Fang J."/>
            <person name="Liu J."/>
            <person name="Zhang X."/>
            <person name="Zhang Q."/>
            <person name="Hu W."/>
            <person name="Qin Y."/>
            <person name="Wang K."/>
            <person name="Chen L.Y."/>
            <person name="Shirley N."/>
            <person name="Lin Y.R."/>
            <person name="Liu L.Y."/>
            <person name="Hernandez A.G."/>
            <person name="Wright C.L."/>
            <person name="Bulone V."/>
            <person name="Tuskan G.A."/>
            <person name="Heath K."/>
            <person name="Zee F."/>
            <person name="Moore P.H."/>
            <person name="Sunkar R."/>
            <person name="Leebens-Mack J.H."/>
            <person name="Mockler T."/>
            <person name="Bennetzen J.L."/>
            <person name="Freeling M."/>
            <person name="Sankoff D."/>
            <person name="Paterson A.H."/>
            <person name="Zhu X."/>
            <person name="Yang X."/>
            <person name="Smith J.A."/>
            <person name="Cushman J.C."/>
            <person name="Paull R.E."/>
            <person name="Yu Q."/>
        </authorList>
    </citation>
    <scope>NUCLEOTIDE SEQUENCE [LARGE SCALE GENOMIC DNA]</scope>
    <source>
        <strain evidence="1">cv. F153</strain>
    </source>
</reference>
<dbReference type="AlphaFoldDB" id="A0A6P5GL12"/>
<keyword evidence="1" id="KW-1185">Reference proteome</keyword>
<dbReference type="GeneID" id="109724167"/>
<dbReference type="RefSeq" id="XP_020108482.1">
    <property type="nucleotide sequence ID" value="XM_020252893.1"/>
</dbReference>
<reference evidence="2" key="2">
    <citation type="submission" date="2025-08" db="UniProtKB">
        <authorList>
            <consortium name="RefSeq"/>
        </authorList>
    </citation>
    <scope>IDENTIFICATION</scope>
    <source>
        <tissue evidence="2">Leaf</tissue>
    </source>
</reference>
<sequence>MLPLVPGRDTTTTRQDRLLGRLLRPSDDYSGAHRSRWSYHPQAKTYRLPLGPRCDMEAHHRHSLQGCGRSYSTVPPLRFSHWPPFVWTPSGWKVHPSVPEPAILGMLIDRDGHAATYLELKLGVLVTELFALVDSTSLDTLILEHGSLQCPYITFLTSVRVGWASDYRSCEVVPWDLRSSDSSWFKLLQLPPRCSDSLRTVSTVSSMSRPSGIYLCSISEVANLVV</sequence>
<organism evidence="1 2">
    <name type="scientific">Ananas comosus</name>
    <name type="common">Pineapple</name>
    <name type="synonym">Ananas ananas</name>
    <dbReference type="NCBI Taxonomy" id="4615"/>
    <lineage>
        <taxon>Eukaryota</taxon>
        <taxon>Viridiplantae</taxon>
        <taxon>Streptophyta</taxon>
        <taxon>Embryophyta</taxon>
        <taxon>Tracheophyta</taxon>
        <taxon>Spermatophyta</taxon>
        <taxon>Magnoliopsida</taxon>
        <taxon>Liliopsida</taxon>
        <taxon>Poales</taxon>
        <taxon>Bromeliaceae</taxon>
        <taxon>Bromelioideae</taxon>
        <taxon>Ananas</taxon>
    </lineage>
</organism>
<name>A0A6P5GL12_ANACO</name>
<evidence type="ECO:0000313" key="2">
    <source>
        <dbReference type="RefSeq" id="XP_020108482.1"/>
    </source>
</evidence>
<gene>
    <name evidence="2" type="primary">LOC109724167</name>
</gene>
<dbReference type="Proteomes" id="UP000515123">
    <property type="component" value="Linkage group 2"/>
</dbReference>
<protein>
    <submittedName>
        <fullName evidence="2">Uncharacterized protein LOC109724167 isoform X1</fullName>
    </submittedName>
</protein>